<organism evidence="6 7">
    <name type="scientific">Sporothrix curviconia</name>
    <dbReference type="NCBI Taxonomy" id="1260050"/>
    <lineage>
        <taxon>Eukaryota</taxon>
        <taxon>Fungi</taxon>
        <taxon>Dikarya</taxon>
        <taxon>Ascomycota</taxon>
        <taxon>Pezizomycotina</taxon>
        <taxon>Sordariomycetes</taxon>
        <taxon>Sordariomycetidae</taxon>
        <taxon>Ophiostomatales</taxon>
        <taxon>Ophiostomataceae</taxon>
        <taxon>Sporothrix</taxon>
    </lineage>
</organism>
<proteinExistence type="inferred from homology"/>
<name>A0ABP0AU43_9PEZI</name>
<evidence type="ECO:0000256" key="2">
    <source>
        <dbReference type="ARBA" id="ARBA00022603"/>
    </source>
</evidence>
<dbReference type="InterPro" id="IPR029063">
    <property type="entry name" value="SAM-dependent_MTases_sf"/>
</dbReference>
<comment type="similarity">
    <text evidence="1">Belongs to the methyltransferase superfamily.</text>
</comment>
<dbReference type="SUPFAM" id="SSF53335">
    <property type="entry name" value="S-adenosyl-L-methionine-dependent methyltransferases"/>
    <property type="match status" value="1"/>
</dbReference>
<evidence type="ECO:0000256" key="3">
    <source>
        <dbReference type="ARBA" id="ARBA00022679"/>
    </source>
</evidence>
<dbReference type="Pfam" id="PF08241">
    <property type="entry name" value="Methyltransf_11"/>
    <property type="match status" value="1"/>
</dbReference>
<feature type="domain" description="Methyltransferase type 11" evidence="5">
    <location>
        <begin position="55"/>
        <end position="155"/>
    </location>
</feature>
<gene>
    <name evidence="6" type="ORF">SCUCBS95973_000909</name>
</gene>
<evidence type="ECO:0000256" key="4">
    <source>
        <dbReference type="SAM" id="MobiDB-lite"/>
    </source>
</evidence>
<reference evidence="6 7" key="1">
    <citation type="submission" date="2024-01" db="EMBL/GenBank/DDBJ databases">
        <authorList>
            <person name="Allen C."/>
            <person name="Tagirdzhanova G."/>
        </authorList>
    </citation>
    <scope>NUCLEOTIDE SEQUENCE [LARGE SCALE GENOMIC DNA]</scope>
</reference>
<accession>A0ABP0AU43</accession>
<dbReference type="PANTHER" id="PTHR44942:SF4">
    <property type="entry name" value="METHYLTRANSFERASE TYPE 11 DOMAIN-CONTAINING PROTEIN"/>
    <property type="match status" value="1"/>
</dbReference>
<evidence type="ECO:0000259" key="5">
    <source>
        <dbReference type="Pfam" id="PF08241"/>
    </source>
</evidence>
<keyword evidence="2" id="KW-0489">Methyltransferase</keyword>
<keyword evidence="7" id="KW-1185">Reference proteome</keyword>
<dbReference type="EMBL" id="CAWUHB010000003">
    <property type="protein sequence ID" value="CAK7210793.1"/>
    <property type="molecule type" value="Genomic_DNA"/>
</dbReference>
<dbReference type="Proteomes" id="UP001642405">
    <property type="component" value="Unassembled WGS sequence"/>
</dbReference>
<sequence>MSTTLAKAASSGFHDASAYDAHRPSYPDAAVDAFLGHLITPGTAADGKQGAQKIVEIGAGTGKFTEVLSRQAVQAAAKGSGQSLEILAVEPHEQMRAQLAAKKLPHVTVVDGHGANLSMVQDSAADAVIVAQAFHWFANYEALKEIHRVLKPGSSVGVVWNIEDYNKPRAWPAKVAWEQGLNDIIYSLAHDGSPRFRDGQWQEAFAEVAVPDAAANRPALYSPLADDRVYWTVQLTPKALWKRLLTLSQIANLPETGPNDEQEAAAGNTTQPTSRATVRRRFDAVLARDDVARNDKGEVTIHALTFFAWAQKLAA</sequence>
<dbReference type="InterPro" id="IPR013216">
    <property type="entry name" value="Methyltransf_11"/>
</dbReference>
<dbReference type="CDD" id="cd02440">
    <property type="entry name" value="AdoMet_MTases"/>
    <property type="match status" value="1"/>
</dbReference>
<evidence type="ECO:0000256" key="1">
    <source>
        <dbReference type="ARBA" id="ARBA00008361"/>
    </source>
</evidence>
<evidence type="ECO:0000313" key="7">
    <source>
        <dbReference type="Proteomes" id="UP001642405"/>
    </source>
</evidence>
<dbReference type="Gene3D" id="3.40.50.150">
    <property type="entry name" value="Vaccinia Virus protein VP39"/>
    <property type="match status" value="1"/>
</dbReference>
<comment type="caution">
    <text evidence="6">The sequence shown here is derived from an EMBL/GenBank/DDBJ whole genome shotgun (WGS) entry which is preliminary data.</text>
</comment>
<dbReference type="PANTHER" id="PTHR44942">
    <property type="entry name" value="METHYLTRANSF_11 DOMAIN-CONTAINING PROTEIN"/>
    <property type="match status" value="1"/>
</dbReference>
<dbReference type="InterPro" id="IPR051052">
    <property type="entry name" value="Diverse_substrate_MTase"/>
</dbReference>
<protein>
    <recommendedName>
        <fullName evidence="5">Methyltransferase type 11 domain-containing protein</fullName>
    </recommendedName>
</protein>
<evidence type="ECO:0000313" key="6">
    <source>
        <dbReference type="EMBL" id="CAK7210793.1"/>
    </source>
</evidence>
<feature type="region of interest" description="Disordered" evidence="4">
    <location>
        <begin position="255"/>
        <end position="275"/>
    </location>
</feature>
<keyword evidence="3" id="KW-0808">Transferase</keyword>